<sequence>MDFSTKKMIMEDLSSFVKRKEFYKREVKSWKIEYLLFSPSVMRKSRLTQAMTNFLNFNIYELKLIDIRRNSELLNMLITTRKNSILVVKDCSTKLPTKHEEGETEATEAPKNLVTLSRLLNLLDGLWSSGDGRIIMFMRLTLNCCTLVAWICMSTCSVTFILYSKSWFSIFDTLAMDLSTKKKIMEDLERFVNRKEFYKREEKAWKREYMLLSPSIAAKSRLIQAMTNFSTLKSMS</sequence>
<keyword evidence="2" id="KW-1185">Reference proteome</keyword>
<proteinExistence type="predicted"/>
<protein>
    <submittedName>
        <fullName evidence="1">Uncharacterized protein</fullName>
    </submittedName>
</protein>
<evidence type="ECO:0000313" key="1">
    <source>
        <dbReference type="EMBL" id="KAJ0049127.1"/>
    </source>
</evidence>
<reference evidence="2" key="1">
    <citation type="journal article" date="2023" name="G3 (Bethesda)">
        <title>Genome assembly and association tests identify interacting loci associated with vigor, precocity, and sex in interspecific pistachio rootstocks.</title>
        <authorList>
            <person name="Palmer W."/>
            <person name="Jacygrad E."/>
            <person name="Sagayaradj S."/>
            <person name="Cavanaugh K."/>
            <person name="Han R."/>
            <person name="Bertier L."/>
            <person name="Beede B."/>
            <person name="Kafkas S."/>
            <person name="Golino D."/>
            <person name="Preece J."/>
            <person name="Michelmore R."/>
        </authorList>
    </citation>
    <scope>NUCLEOTIDE SEQUENCE [LARGE SCALE GENOMIC DNA]</scope>
</reference>
<dbReference type="Proteomes" id="UP001163603">
    <property type="component" value="Chromosome 2"/>
</dbReference>
<evidence type="ECO:0000313" key="2">
    <source>
        <dbReference type="Proteomes" id="UP001163603"/>
    </source>
</evidence>
<dbReference type="EMBL" id="CM047737">
    <property type="protein sequence ID" value="KAJ0049127.1"/>
    <property type="molecule type" value="Genomic_DNA"/>
</dbReference>
<comment type="caution">
    <text evidence="1">The sequence shown here is derived from an EMBL/GenBank/DDBJ whole genome shotgun (WGS) entry which is preliminary data.</text>
</comment>
<name>A0ACC0ZES3_9ROSI</name>
<gene>
    <name evidence="1" type="ORF">Pint_16330</name>
</gene>
<accession>A0ACC0ZES3</accession>
<organism evidence="1 2">
    <name type="scientific">Pistacia integerrima</name>
    <dbReference type="NCBI Taxonomy" id="434235"/>
    <lineage>
        <taxon>Eukaryota</taxon>
        <taxon>Viridiplantae</taxon>
        <taxon>Streptophyta</taxon>
        <taxon>Embryophyta</taxon>
        <taxon>Tracheophyta</taxon>
        <taxon>Spermatophyta</taxon>
        <taxon>Magnoliopsida</taxon>
        <taxon>eudicotyledons</taxon>
        <taxon>Gunneridae</taxon>
        <taxon>Pentapetalae</taxon>
        <taxon>rosids</taxon>
        <taxon>malvids</taxon>
        <taxon>Sapindales</taxon>
        <taxon>Anacardiaceae</taxon>
        <taxon>Pistacia</taxon>
    </lineage>
</organism>